<organism evidence="1 2">
    <name type="scientific">Reyranella soli</name>
    <dbReference type="NCBI Taxonomy" id="1230389"/>
    <lineage>
        <taxon>Bacteria</taxon>
        <taxon>Pseudomonadati</taxon>
        <taxon>Pseudomonadota</taxon>
        <taxon>Alphaproteobacteria</taxon>
        <taxon>Hyphomicrobiales</taxon>
        <taxon>Reyranellaceae</taxon>
        <taxon>Reyranella</taxon>
    </lineage>
</organism>
<comment type="caution">
    <text evidence="1">The sequence shown here is derived from an EMBL/GenBank/DDBJ whole genome shotgun (WGS) entry which is preliminary data.</text>
</comment>
<dbReference type="EMBL" id="BKAJ01000083">
    <property type="protein sequence ID" value="GEP57649.1"/>
    <property type="molecule type" value="Genomic_DNA"/>
</dbReference>
<accession>A0A512NFD1</accession>
<dbReference type="AlphaFoldDB" id="A0A512NFD1"/>
<proteinExistence type="predicted"/>
<keyword evidence="2" id="KW-1185">Reference proteome</keyword>
<protein>
    <submittedName>
        <fullName evidence="1">Uncharacterized protein</fullName>
    </submittedName>
</protein>
<evidence type="ECO:0000313" key="1">
    <source>
        <dbReference type="EMBL" id="GEP57649.1"/>
    </source>
</evidence>
<name>A0A512NFD1_9HYPH</name>
<dbReference type="Proteomes" id="UP000321058">
    <property type="component" value="Unassembled WGS sequence"/>
</dbReference>
<reference evidence="1 2" key="1">
    <citation type="submission" date="2019-07" db="EMBL/GenBank/DDBJ databases">
        <title>Whole genome shotgun sequence of Reyranella soli NBRC 108950.</title>
        <authorList>
            <person name="Hosoyama A."/>
            <person name="Uohara A."/>
            <person name="Ohji S."/>
            <person name="Ichikawa N."/>
        </authorList>
    </citation>
    <scope>NUCLEOTIDE SEQUENCE [LARGE SCALE GENOMIC DNA]</scope>
    <source>
        <strain evidence="1 2">NBRC 108950</strain>
    </source>
</reference>
<evidence type="ECO:0000313" key="2">
    <source>
        <dbReference type="Proteomes" id="UP000321058"/>
    </source>
</evidence>
<sequence length="99" mass="10931">MDADPLKGLAQSFFAAIQGFLAAPWAAAENDFIYEKTRGQRPRDFYQRSKFSFALQRVAAEDATVHQIMSEVTHLVKPSSTLRDPQIASRVTALMAASA</sequence>
<gene>
    <name evidence="1" type="ORF">RSO01_48150</name>
</gene>